<feature type="region of interest" description="Disordered" evidence="1">
    <location>
        <begin position="15"/>
        <end position="36"/>
    </location>
</feature>
<dbReference type="PANTHER" id="PTHR13162">
    <property type="entry name" value="CCR4-NOT TRANSCRIPTION COMPLEX"/>
    <property type="match status" value="1"/>
</dbReference>
<organism evidence="3 4">
    <name type="scientific">Rubroshorea leprosula</name>
    <dbReference type="NCBI Taxonomy" id="152421"/>
    <lineage>
        <taxon>Eukaryota</taxon>
        <taxon>Viridiplantae</taxon>
        <taxon>Streptophyta</taxon>
        <taxon>Embryophyta</taxon>
        <taxon>Tracheophyta</taxon>
        <taxon>Spermatophyta</taxon>
        <taxon>Magnoliopsida</taxon>
        <taxon>eudicotyledons</taxon>
        <taxon>Gunneridae</taxon>
        <taxon>Pentapetalae</taxon>
        <taxon>rosids</taxon>
        <taxon>malvids</taxon>
        <taxon>Malvales</taxon>
        <taxon>Dipterocarpaceae</taxon>
        <taxon>Rubroshorea</taxon>
    </lineage>
</organism>
<dbReference type="Pfam" id="PF16417">
    <property type="entry name" value="CNOT1_TTP_bind"/>
    <property type="match status" value="1"/>
</dbReference>
<dbReference type="InterPro" id="IPR032193">
    <property type="entry name" value="CNOT1_TTP_bind"/>
</dbReference>
<comment type="caution">
    <text evidence="3">The sequence shown here is derived from an EMBL/GenBank/DDBJ whole genome shotgun (WGS) entry which is preliminary data.</text>
</comment>
<dbReference type="InterPro" id="IPR040398">
    <property type="entry name" value="Not1"/>
</dbReference>
<sequence length="95" mass="10477">MEELLLEEMEELQAPVMESNPTLQNGGTTESSTSDGYVDDIEAEANPYFTQMFAGGLTTDTMVQMLARFKESSVKRYCVASVPFFCSPLATQTDC</sequence>
<reference evidence="3 4" key="1">
    <citation type="journal article" date="2021" name="Commun. Biol.">
        <title>The genome of Shorea leprosula (Dipterocarpaceae) highlights the ecological relevance of drought in aseasonal tropical rainforests.</title>
        <authorList>
            <person name="Ng K.K.S."/>
            <person name="Kobayashi M.J."/>
            <person name="Fawcett J.A."/>
            <person name="Hatakeyama M."/>
            <person name="Paape T."/>
            <person name="Ng C.H."/>
            <person name="Ang C.C."/>
            <person name="Tnah L.H."/>
            <person name="Lee C.T."/>
            <person name="Nishiyama T."/>
            <person name="Sese J."/>
            <person name="O'Brien M.J."/>
            <person name="Copetti D."/>
            <person name="Mohd Noor M.I."/>
            <person name="Ong R.C."/>
            <person name="Putra M."/>
            <person name="Sireger I.Z."/>
            <person name="Indrioko S."/>
            <person name="Kosugi Y."/>
            <person name="Izuno A."/>
            <person name="Isagi Y."/>
            <person name="Lee S.L."/>
            <person name="Shimizu K.K."/>
        </authorList>
    </citation>
    <scope>NUCLEOTIDE SEQUENCE [LARGE SCALE GENOMIC DNA]</scope>
    <source>
        <strain evidence="3">214</strain>
    </source>
</reference>
<evidence type="ECO:0000259" key="2">
    <source>
        <dbReference type="Pfam" id="PF16417"/>
    </source>
</evidence>
<evidence type="ECO:0000313" key="3">
    <source>
        <dbReference type="EMBL" id="GKV12862.1"/>
    </source>
</evidence>
<evidence type="ECO:0000256" key="1">
    <source>
        <dbReference type="SAM" id="MobiDB-lite"/>
    </source>
</evidence>
<dbReference type="GO" id="GO:0000288">
    <property type="term" value="P:nuclear-transcribed mRNA catabolic process, deadenylation-dependent decay"/>
    <property type="evidence" value="ECO:0007669"/>
    <property type="project" value="TreeGrafter"/>
</dbReference>
<dbReference type="PANTHER" id="PTHR13162:SF8">
    <property type="entry name" value="CCR4-NOT TRANSCRIPTION COMPLEX SUBUNIT 1"/>
    <property type="match status" value="1"/>
</dbReference>
<name>A0AAV5JNK0_9ROSI</name>
<accession>A0AAV5JNK0</accession>
<proteinExistence type="predicted"/>
<dbReference type="InterPro" id="IPR038535">
    <property type="entry name" value="CNOT1_TTP_bind_sf"/>
</dbReference>
<feature type="domain" description="CCR4-NOT transcription complex subunit 1 TTP binding" evidence="2">
    <location>
        <begin position="12"/>
        <end position="76"/>
    </location>
</feature>
<dbReference type="Proteomes" id="UP001054252">
    <property type="component" value="Unassembled WGS sequence"/>
</dbReference>
<dbReference type="Gene3D" id="1.25.40.840">
    <property type="entry name" value="CCR4-NOT transcription complex subunit 1 TTP binding domain"/>
    <property type="match status" value="1"/>
</dbReference>
<protein>
    <recommendedName>
        <fullName evidence="2">CCR4-NOT transcription complex subunit 1 TTP binding domain-containing protein</fullName>
    </recommendedName>
</protein>
<keyword evidence="4" id="KW-1185">Reference proteome</keyword>
<feature type="compositionally biased region" description="Polar residues" evidence="1">
    <location>
        <begin position="19"/>
        <end position="35"/>
    </location>
</feature>
<dbReference type="GO" id="GO:0060090">
    <property type="term" value="F:molecular adaptor activity"/>
    <property type="evidence" value="ECO:0007669"/>
    <property type="project" value="TreeGrafter"/>
</dbReference>
<dbReference type="GO" id="GO:0000932">
    <property type="term" value="C:P-body"/>
    <property type="evidence" value="ECO:0007669"/>
    <property type="project" value="TreeGrafter"/>
</dbReference>
<dbReference type="GO" id="GO:0030015">
    <property type="term" value="C:CCR4-NOT core complex"/>
    <property type="evidence" value="ECO:0007669"/>
    <property type="project" value="InterPro"/>
</dbReference>
<gene>
    <name evidence="3" type="ORF">SLEP1_g23952</name>
</gene>
<dbReference type="EMBL" id="BPVZ01000037">
    <property type="protein sequence ID" value="GKV12862.1"/>
    <property type="molecule type" value="Genomic_DNA"/>
</dbReference>
<evidence type="ECO:0000313" key="4">
    <source>
        <dbReference type="Proteomes" id="UP001054252"/>
    </source>
</evidence>
<dbReference type="AlphaFoldDB" id="A0AAV5JNK0"/>
<dbReference type="GO" id="GO:0017148">
    <property type="term" value="P:negative regulation of translation"/>
    <property type="evidence" value="ECO:0007669"/>
    <property type="project" value="InterPro"/>
</dbReference>